<dbReference type="PANTHER" id="PTHR12112">
    <property type="entry name" value="BNIP - RELATED"/>
    <property type="match status" value="1"/>
</dbReference>
<dbReference type="PANTHER" id="PTHR12112:SF49">
    <property type="entry name" value="DHHA2 DOMAIN-CONTAINING PROTEIN"/>
    <property type="match status" value="1"/>
</dbReference>
<dbReference type="InterPro" id="IPR038763">
    <property type="entry name" value="DHH_sf"/>
</dbReference>
<keyword evidence="3" id="KW-1185">Reference proteome</keyword>
<dbReference type="GeneTree" id="ENSGT00940000154422"/>
<dbReference type="GO" id="GO:0005737">
    <property type="term" value="C:cytoplasm"/>
    <property type="evidence" value="ECO:0007669"/>
    <property type="project" value="TreeGrafter"/>
</dbReference>
<evidence type="ECO:0000256" key="1">
    <source>
        <dbReference type="SAM" id="MobiDB-lite"/>
    </source>
</evidence>
<evidence type="ECO:0000313" key="2">
    <source>
        <dbReference type="Ensembl" id="ENSLLEP00000017713.1"/>
    </source>
</evidence>
<dbReference type="SUPFAM" id="SSF64182">
    <property type="entry name" value="DHH phosphoesterases"/>
    <property type="match status" value="1"/>
</dbReference>
<dbReference type="AlphaFoldDB" id="A0A8C5MVS6"/>
<feature type="region of interest" description="Disordered" evidence="1">
    <location>
        <begin position="1"/>
        <end position="20"/>
    </location>
</feature>
<evidence type="ECO:0000313" key="3">
    <source>
        <dbReference type="Proteomes" id="UP000694569"/>
    </source>
</evidence>
<accession>A0A8C5MVS6</accession>
<dbReference type="Gene3D" id="3.90.1640.10">
    <property type="entry name" value="inorganic pyrophosphatase (n-terminal core)"/>
    <property type="match status" value="1"/>
</dbReference>
<sequence length="335" mass="37378">MSCFQHLGEEPGALPRPPAPERAERGAVLLSCHIRELCGGAVPAAGSPPAAAAGAGDPSSSRNRSGNNTMEEFLQRAKSRLDRCKHLEKVHTVIGNKCCDLDSIISTLTYAYYLEKIASHNVLCLPVLNVSRVEFNFYSETRFILKELDIPESFLIFRDEINLQRLNDEGRLSITLVNFSMLASEDGSLEASVVKVINPDKSAEMLHDSSSSLVAQEILEEAPDLVTRQLAHLLRGSILFSWLSVEHERIPAHQEDIVYALEERFPELPPREDIISCLQETKLHTQGVSIDEILLKDFKELSDGDIKVAISTIFMTLERREFIFCFLLSNIISLS</sequence>
<proteinExistence type="predicted"/>
<name>A0A8C5MVS6_9ANUR</name>
<dbReference type="Ensembl" id="ENSLLET00000018403.1">
    <property type="protein sequence ID" value="ENSLLEP00000017713.1"/>
    <property type="gene ID" value="ENSLLEG00000011281.1"/>
</dbReference>
<reference evidence="2" key="1">
    <citation type="submission" date="2025-08" db="UniProtKB">
        <authorList>
            <consortium name="Ensembl"/>
        </authorList>
    </citation>
    <scope>IDENTIFICATION</scope>
</reference>
<dbReference type="FunFam" id="3.90.1640.10:FF:000003">
    <property type="entry name" value="Prune homolog 2 with BCH domain"/>
    <property type="match status" value="1"/>
</dbReference>
<dbReference type="OrthoDB" id="374045at2759"/>
<organism evidence="2 3">
    <name type="scientific">Leptobrachium leishanense</name>
    <name type="common">Leishan spiny toad</name>
    <dbReference type="NCBI Taxonomy" id="445787"/>
    <lineage>
        <taxon>Eukaryota</taxon>
        <taxon>Metazoa</taxon>
        <taxon>Chordata</taxon>
        <taxon>Craniata</taxon>
        <taxon>Vertebrata</taxon>
        <taxon>Euteleostomi</taxon>
        <taxon>Amphibia</taxon>
        <taxon>Batrachia</taxon>
        <taxon>Anura</taxon>
        <taxon>Pelobatoidea</taxon>
        <taxon>Megophryidae</taxon>
        <taxon>Leptobrachium</taxon>
    </lineage>
</organism>
<reference evidence="2" key="2">
    <citation type="submission" date="2025-09" db="UniProtKB">
        <authorList>
            <consortium name="Ensembl"/>
        </authorList>
    </citation>
    <scope>IDENTIFICATION</scope>
</reference>
<protein>
    <submittedName>
        <fullName evidence="2">Uncharacterized protein</fullName>
    </submittedName>
</protein>
<dbReference type="Proteomes" id="UP000694569">
    <property type="component" value="Unplaced"/>
</dbReference>